<sequence>MHIKYVALGEQKLSDSEKKRLRNWYAELQRLNVVLEYDPNIPPTLHMSTGGWRYVPRADSDEGLVIRVNEHARMTDEAYEYLRFPEKWPEA</sequence>
<dbReference type="AlphaFoldDB" id="A0A837D8J9"/>
<dbReference type="EMBL" id="JRZE01000006">
    <property type="protein sequence ID" value="KHF42901.1"/>
    <property type="molecule type" value="Genomic_DNA"/>
</dbReference>
<organism evidence="1 2">
    <name type="scientific">Saccharomonospora viridis</name>
    <dbReference type="NCBI Taxonomy" id="1852"/>
    <lineage>
        <taxon>Bacteria</taxon>
        <taxon>Bacillati</taxon>
        <taxon>Actinomycetota</taxon>
        <taxon>Actinomycetes</taxon>
        <taxon>Pseudonocardiales</taxon>
        <taxon>Pseudonocardiaceae</taxon>
        <taxon>Saccharomonospora</taxon>
    </lineage>
</organism>
<comment type="caution">
    <text evidence="1">The sequence shown here is derived from an EMBL/GenBank/DDBJ whole genome shotgun (WGS) entry which is preliminary data.</text>
</comment>
<protein>
    <submittedName>
        <fullName evidence="1">Uncharacterized protein</fullName>
    </submittedName>
</protein>
<gene>
    <name evidence="1" type="ORF">MINT15_31030</name>
</gene>
<evidence type="ECO:0000313" key="1">
    <source>
        <dbReference type="EMBL" id="KHF42901.1"/>
    </source>
</evidence>
<proteinExistence type="predicted"/>
<accession>A0A837D8J9</accession>
<evidence type="ECO:0000313" key="2">
    <source>
        <dbReference type="Proteomes" id="UP000030848"/>
    </source>
</evidence>
<reference evidence="1 2" key="1">
    <citation type="submission" date="2014-10" db="EMBL/GenBank/DDBJ databases">
        <title>Genome sequence of Micropolyspora internatus JCM3315.</title>
        <authorList>
            <person name="Shin S.-K."/>
            <person name="Yi H."/>
        </authorList>
    </citation>
    <scope>NUCLEOTIDE SEQUENCE [LARGE SCALE GENOMIC DNA]</scope>
    <source>
        <strain evidence="1 2">JCM 3315</strain>
    </source>
</reference>
<dbReference type="Proteomes" id="UP000030848">
    <property type="component" value="Unassembled WGS sequence"/>
</dbReference>
<name>A0A837D8J9_9PSEU</name>